<dbReference type="GO" id="GO:0046872">
    <property type="term" value="F:metal ion binding"/>
    <property type="evidence" value="ECO:0007669"/>
    <property type="project" value="UniProtKB-KW"/>
</dbReference>
<accession>A0A8H4APQ6</accession>
<comment type="cofactor">
    <cofactor evidence="17">
        <name>a monovalent cation</name>
        <dbReference type="ChEBI" id="CHEBI:60242"/>
    </cofactor>
    <text evidence="17">A monovalent cation.</text>
</comment>
<sequence length="526" mass="60234">MKNFCYKYNRFLNFHQKYYFQFRKYTNLKSVLMQAENRTYAQAVEGLNSLQSNAAVLKSIGKSNDRNSRSLPEMREFCQKLGYEPHDFDSLNIIHVTGTKGKGSTCALVESILRNFYSSRKESMTNKIRTGLFTSPHLVAVRERICLDGTMLSEEEFTKYFFECWDKLELNNLQQGDEDKQIKPGYFRYITLMAFHVFMKEKVDVAIMEVGIGGEYDSTNIIEKPTVCGVSSLGIDHQRYLGETIDLIAWHKGGIFKANVPAVTIDQPPIAFDVLKKRAKDVNAPFTQVETHTKESLGNINIGLAGRHQLKNASLAIELCRIWLEKHRNIKFSNEKVPQEFVPGLTKVRWSGRSQQLVLEKYPKITWFLDGAHTLESMQVCADWFSEAVIAKMDKSIERILVFNCTADRNGAEMIKQITSKNPYIHFDHANFCTNITFTTNQFKPDLQNNTIRIDENLNFQKTLAEIWPTLIPKSQTSDAHVFPTIQNAINWILEHCKESEREVQVLVTGSLHLVGGVMAVLEIDV</sequence>
<evidence type="ECO:0000256" key="2">
    <source>
        <dbReference type="ARBA" id="ARBA00004305"/>
    </source>
</evidence>
<keyword evidence="7 17" id="KW-0554">One-carbon metabolism</keyword>
<evidence type="ECO:0000256" key="9">
    <source>
        <dbReference type="ARBA" id="ARBA00022723"/>
    </source>
</evidence>
<dbReference type="GO" id="GO:0006730">
    <property type="term" value="P:one-carbon metabolic process"/>
    <property type="evidence" value="ECO:0007669"/>
    <property type="project" value="UniProtKB-KW"/>
</dbReference>
<dbReference type="GO" id="GO:0004326">
    <property type="term" value="F:tetrahydrofolylpolyglutamate synthase activity"/>
    <property type="evidence" value="ECO:0007669"/>
    <property type="project" value="UniProtKB-EC"/>
</dbReference>
<keyword evidence="11" id="KW-0999">Mitochondrion inner membrane</keyword>
<dbReference type="Proteomes" id="UP000439903">
    <property type="component" value="Unassembled WGS sequence"/>
</dbReference>
<keyword evidence="10 18" id="KW-0547">Nucleotide-binding</keyword>
<dbReference type="EC" id="6.3.2.17" evidence="17"/>
<keyword evidence="13 19" id="KW-0460">Magnesium</keyword>
<comment type="function">
    <text evidence="17">Catalyzes conversion of folates to polyglutamate derivatives allowing concentration of folate compounds in the cell and the intracellular retention of these cofactors, which are important substrates for most of the folate-dependent enzymes that are involved in one-carbon transfer reactions involved in purine, pyrimidine and amino acid synthesis.</text>
</comment>
<dbReference type="GO" id="GO:0005829">
    <property type="term" value="C:cytosol"/>
    <property type="evidence" value="ECO:0007669"/>
    <property type="project" value="TreeGrafter"/>
</dbReference>
<dbReference type="GO" id="GO:0005524">
    <property type="term" value="F:ATP binding"/>
    <property type="evidence" value="ECO:0007669"/>
    <property type="project" value="UniProtKB-KW"/>
</dbReference>
<evidence type="ECO:0000256" key="4">
    <source>
        <dbReference type="ARBA" id="ARBA00005150"/>
    </source>
</evidence>
<dbReference type="NCBIfam" id="TIGR01499">
    <property type="entry name" value="folC"/>
    <property type="match status" value="1"/>
</dbReference>
<comment type="caution">
    <text evidence="20">The sequence shown here is derived from an EMBL/GenBank/DDBJ whole genome shotgun (WGS) entry which is preliminary data.</text>
</comment>
<evidence type="ECO:0000256" key="1">
    <source>
        <dbReference type="ARBA" id="ARBA00004273"/>
    </source>
</evidence>
<keyword evidence="14" id="KW-0496">Mitochondrion</keyword>
<evidence type="ECO:0000256" key="14">
    <source>
        <dbReference type="ARBA" id="ARBA00023128"/>
    </source>
</evidence>
<dbReference type="GO" id="GO:0005759">
    <property type="term" value="C:mitochondrial matrix"/>
    <property type="evidence" value="ECO:0007669"/>
    <property type="project" value="UniProtKB-SubCell"/>
</dbReference>
<evidence type="ECO:0000256" key="10">
    <source>
        <dbReference type="ARBA" id="ARBA00022741"/>
    </source>
</evidence>
<comment type="subcellular location">
    <subcellularLocation>
        <location evidence="3">Cytoplasm</location>
    </subcellularLocation>
    <subcellularLocation>
        <location evidence="1">Mitochondrion inner membrane</location>
    </subcellularLocation>
    <subcellularLocation>
        <location evidence="2">Mitochondrion matrix</location>
    </subcellularLocation>
</comment>
<feature type="binding site" evidence="19">
    <location>
        <position position="135"/>
    </location>
    <ligand>
        <name>Mg(2+)</name>
        <dbReference type="ChEBI" id="CHEBI:18420"/>
        <label>1</label>
    </ligand>
</feature>
<keyword evidence="12 18" id="KW-0067">ATP-binding</keyword>
<dbReference type="PANTHER" id="PTHR11136:SF5">
    <property type="entry name" value="FOLYLPOLYGLUTAMATE SYNTHASE, MITOCHONDRIAL"/>
    <property type="match status" value="1"/>
</dbReference>
<keyword evidence="6" id="KW-0963">Cytoplasm</keyword>
<dbReference type="PANTHER" id="PTHR11136">
    <property type="entry name" value="FOLYLPOLYGLUTAMATE SYNTHASE-RELATED"/>
    <property type="match status" value="1"/>
</dbReference>
<dbReference type="GO" id="GO:0005743">
    <property type="term" value="C:mitochondrial inner membrane"/>
    <property type="evidence" value="ECO:0007669"/>
    <property type="project" value="UniProtKB-SubCell"/>
</dbReference>
<dbReference type="UniPathway" id="UPA00850"/>
<keyword evidence="9 19" id="KW-0479">Metal-binding</keyword>
<evidence type="ECO:0000256" key="19">
    <source>
        <dbReference type="PIRSR" id="PIRSR038895-2"/>
    </source>
</evidence>
<gene>
    <name evidence="20" type="ORF">F8M41_016404</name>
</gene>
<dbReference type="AlphaFoldDB" id="A0A8H4APQ6"/>
<dbReference type="InterPro" id="IPR018109">
    <property type="entry name" value="Folylpolyglutamate_synth_CS"/>
</dbReference>
<evidence type="ECO:0000313" key="21">
    <source>
        <dbReference type="Proteomes" id="UP000439903"/>
    </source>
</evidence>
<feature type="binding site" evidence="18">
    <location>
        <position position="370"/>
    </location>
    <ligand>
        <name>ATP</name>
        <dbReference type="ChEBI" id="CHEBI:30616"/>
    </ligand>
</feature>
<evidence type="ECO:0000256" key="18">
    <source>
        <dbReference type="PIRSR" id="PIRSR038895-1"/>
    </source>
</evidence>
<dbReference type="InterPro" id="IPR001645">
    <property type="entry name" value="Folylpolyglutamate_synth"/>
</dbReference>
<dbReference type="FunFam" id="3.40.1190.10:FF:000009">
    <property type="entry name" value="Folylpolyglutamate synthase"/>
    <property type="match status" value="1"/>
</dbReference>
<evidence type="ECO:0000256" key="7">
    <source>
        <dbReference type="ARBA" id="ARBA00022563"/>
    </source>
</evidence>
<feature type="binding site" evidence="18">
    <location>
        <position position="353"/>
    </location>
    <ligand>
        <name>ATP</name>
        <dbReference type="ChEBI" id="CHEBI:30616"/>
    </ligand>
</feature>
<feature type="binding site" evidence="19">
    <location>
        <position position="237"/>
    </location>
    <ligand>
        <name>Mg(2+)</name>
        <dbReference type="ChEBI" id="CHEBI:18420"/>
        <label>1</label>
    </ligand>
</feature>
<evidence type="ECO:0000256" key="17">
    <source>
        <dbReference type="PIRNR" id="PIRNR038895"/>
    </source>
</evidence>
<organism evidence="20 21">
    <name type="scientific">Gigaspora margarita</name>
    <dbReference type="NCBI Taxonomy" id="4874"/>
    <lineage>
        <taxon>Eukaryota</taxon>
        <taxon>Fungi</taxon>
        <taxon>Fungi incertae sedis</taxon>
        <taxon>Mucoromycota</taxon>
        <taxon>Glomeromycotina</taxon>
        <taxon>Glomeromycetes</taxon>
        <taxon>Diversisporales</taxon>
        <taxon>Gigasporaceae</taxon>
        <taxon>Gigaspora</taxon>
    </lineage>
</organism>
<dbReference type="InterPro" id="IPR023600">
    <property type="entry name" value="Folylpolyglutamate_synth_euk"/>
</dbReference>
<evidence type="ECO:0000256" key="6">
    <source>
        <dbReference type="ARBA" id="ARBA00022490"/>
    </source>
</evidence>
<keyword evidence="15" id="KW-0472">Membrane</keyword>
<dbReference type="OrthoDB" id="5212574at2759"/>
<keyword evidence="21" id="KW-1185">Reference proteome</keyword>
<name>A0A8H4APQ6_GIGMA</name>
<comment type="catalytic activity">
    <reaction evidence="16 17">
        <text>(6S)-5,6,7,8-tetrahydrofolyl-(gamma-L-Glu)(n) + L-glutamate + ATP = (6S)-5,6,7,8-tetrahydrofolyl-(gamma-L-Glu)(n+1) + ADP + phosphate + H(+)</text>
        <dbReference type="Rhea" id="RHEA:10580"/>
        <dbReference type="Rhea" id="RHEA-COMP:14738"/>
        <dbReference type="Rhea" id="RHEA-COMP:14740"/>
        <dbReference type="ChEBI" id="CHEBI:15378"/>
        <dbReference type="ChEBI" id="CHEBI:29985"/>
        <dbReference type="ChEBI" id="CHEBI:30616"/>
        <dbReference type="ChEBI" id="CHEBI:43474"/>
        <dbReference type="ChEBI" id="CHEBI:141005"/>
        <dbReference type="ChEBI" id="CHEBI:456216"/>
        <dbReference type="EC" id="6.3.2.17"/>
    </reaction>
</comment>
<dbReference type="SUPFAM" id="SSF53623">
    <property type="entry name" value="MurD-like peptide ligases, catalytic domain"/>
    <property type="match status" value="1"/>
</dbReference>
<protein>
    <recommendedName>
        <fullName evidence="17">Folylpolyglutamate synthase</fullName>
        <ecNumber evidence="17">6.3.2.17</ecNumber>
    </recommendedName>
    <alternativeName>
        <fullName evidence="17">Folylpoly-gamma-glutamate synthetase</fullName>
    </alternativeName>
    <alternativeName>
        <fullName evidence="17">Tetrahydrofolylpolyglutamate synthase</fullName>
    </alternativeName>
</protein>
<dbReference type="PIRSF" id="PIRSF038895">
    <property type="entry name" value="FPGS"/>
    <property type="match status" value="1"/>
</dbReference>
<evidence type="ECO:0000256" key="5">
    <source>
        <dbReference type="ARBA" id="ARBA00008276"/>
    </source>
</evidence>
<dbReference type="SUPFAM" id="SSF53244">
    <property type="entry name" value="MurD-like peptide ligases, peptide-binding domain"/>
    <property type="match status" value="1"/>
</dbReference>
<comment type="pathway">
    <text evidence="4 17">Cofactor biosynthesis; tetrahydrofolylpolyglutamate biosynthesis.</text>
</comment>
<proteinExistence type="inferred from homology"/>
<dbReference type="InterPro" id="IPR036615">
    <property type="entry name" value="Mur_ligase_C_dom_sf"/>
</dbReference>
<evidence type="ECO:0000256" key="16">
    <source>
        <dbReference type="ARBA" id="ARBA00047493"/>
    </source>
</evidence>
<dbReference type="EMBL" id="WTPW01000355">
    <property type="protein sequence ID" value="KAF0520275.1"/>
    <property type="molecule type" value="Genomic_DNA"/>
</dbReference>
<evidence type="ECO:0000256" key="13">
    <source>
        <dbReference type="ARBA" id="ARBA00022842"/>
    </source>
</evidence>
<keyword evidence="8 17" id="KW-0436">Ligase</keyword>
<evidence type="ECO:0000256" key="8">
    <source>
        <dbReference type="ARBA" id="ARBA00022598"/>
    </source>
</evidence>
<evidence type="ECO:0000256" key="12">
    <source>
        <dbReference type="ARBA" id="ARBA00022840"/>
    </source>
</evidence>
<reference evidence="20 21" key="1">
    <citation type="journal article" date="2019" name="Environ. Microbiol.">
        <title>At the nexus of three kingdoms: the genome of the mycorrhizal fungus Gigaspora margarita provides insights into plant, endobacterial and fungal interactions.</title>
        <authorList>
            <person name="Venice F."/>
            <person name="Ghignone S."/>
            <person name="Salvioli di Fossalunga A."/>
            <person name="Amselem J."/>
            <person name="Novero M."/>
            <person name="Xianan X."/>
            <person name="Sedzielewska Toro K."/>
            <person name="Morin E."/>
            <person name="Lipzen A."/>
            <person name="Grigoriev I.V."/>
            <person name="Henrissat B."/>
            <person name="Martin F.M."/>
            <person name="Bonfante P."/>
        </authorList>
    </citation>
    <scope>NUCLEOTIDE SEQUENCE [LARGE SCALE GENOMIC DNA]</scope>
    <source>
        <strain evidence="20 21">BEG34</strain>
    </source>
</reference>
<evidence type="ECO:0000256" key="11">
    <source>
        <dbReference type="ARBA" id="ARBA00022792"/>
    </source>
</evidence>
<dbReference type="PROSITE" id="PS01011">
    <property type="entry name" value="FOLYLPOLYGLU_SYNT_1"/>
    <property type="match status" value="1"/>
</dbReference>
<evidence type="ECO:0000256" key="15">
    <source>
        <dbReference type="ARBA" id="ARBA00023136"/>
    </source>
</evidence>
<feature type="binding site" evidence="19">
    <location>
        <position position="209"/>
    </location>
    <ligand>
        <name>Mg(2+)</name>
        <dbReference type="ChEBI" id="CHEBI:18420"/>
        <label>1</label>
    </ligand>
</feature>
<dbReference type="InterPro" id="IPR036565">
    <property type="entry name" value="Mur-like_cat_sf"/>
</dbReference>
<dbReference type="Gene3D" id="3.90.190.20">
    <property type="entry name" value="Mur ligase, C-terminal domain"/>
    <property type="match status" value="1"/>
</dbReference>
<evidence type="ECO:0000256" key="3">
    <source>
        <dbReference type="ARBA" id="ARBA00004496"/>
    </source>
</evidence>
<dbReference type="PROSITE" id="PS01012">
    <property type="entry name" value="FOLYLPOLYGLU_SYNT_2"/>
    <property type="match status" value="1"/>
</dbReference>
<comment type="similarity">
    <text evidence="5 17">Belongs to the folylpolyglutamate synthase family.</text>
</comment>
<dbReference type="Gene3D" id="3.40.1190.10">
    <property type="entry name" value="Mur-like, catalytic domain"/>
    <property type="match status" value="1"/>
</dbReference>
<evidence type="ECO:0000313" key="20">
    <source>
        <dbReference type="EMBL" id="KAF0520275.1"/>
    </source>
</evidence>